<dbReference type="AlphaFoldDB" id="A0A078GS96"/>
<protein>
    <submittedName>
        <fullName evidence="4">BnaC04g51240D protein</fullName>
    </submittedName>
</protein>
<evidence type="ECO:0000313" key="4">
    <source>
        <dbReference type="EMBL" id="CDY27483.1"/>
    </source>
</evidence>
<dbReference type="InterPro" id="IPR018108">
    <property type="entry name" value="MCP_transmembrane"/>
</dbReference>
<dbReference type="EMBL" id="LK032205">
    <property type="protein sequence ID" value="CDY27483.1"/>
    <property type="molecule type" value="Genomic_DNA"/>
</dbReference>
<keyword evidence="2" id="KW-0812">Transmembrane</keyword>
<reference evidence="4 5" key="1">
    <citation type="journal article" date="2014" name="Science">
        <title>Plant genetics. Early allopolyploid evolution in the post-Neolithic Brassica napus oilseed genome.</title>
        <authorList>
            <person name="Chalhoub B."/>
            <person name="Denoeud F."/>
            <person name="Liu S."/>
            <person name="Parkin I.A."/>
            <person name="Tang H."/>
            <person name="Wang X."/>
            <person name="Chiquet J."/>
            <person name="Belcram H."/>
            <person name="Tong C."/>
            <person name="Samans B."/>
            <person name="Correa M."/>
            <person name="Da Silva C."/>
            <person name="Just J."/>
            <person name="Falentin C."/>
            <person name="Koh C.S."/>
            <person name="Le Clainche I."/>
            <person name="Bernard M."/>
            <person name="Bento P."/>
            <person name="Noel B."/>
            <person name="Labadie K."/>
            <person name="Alberti A."/>
            <person name="Charles M."/>
            <person name="Arnaud D."/>
            <person name="Guo H."/>
            <person name="Daviaud C."/>
            <person name="Alamery S."/>
            <person name="Jabbari K."/>
            <person name="Zhao M."/>
            <person name="Edger P.P."/>
            <person name="Chelaifa H."/>
            <person name="Tack D."/>
            <person name="Lassalle G."/>
            <person name="Mestiri I."/>
            <person name="Schnel N."/>
            <person name="Le Paslier M.C."/>
            <person name="Fan G."/>
            <person name="Renault V."/>
            <person name="Bayer P.E."/>
            <person name="Golicz A.A."/>
            <person name="Manoli S."/>
            <person name="Lee T.H."/>
            <person name="Thi V.H."/>
            <person name="Chalabi S."/>
            <person name="Hu Q."/>
            <person name="Fan C."/>
            <person name="Tollenaere R."/>
            <person name="Lu Y."/>
            <person name="Battail C."/>
            <person name="Shen J."/>
            <person name="Sidebottom C.H."/>
            <person name="Wang X."/>
            <person name="Canaguier A."/>
            <person name="Chauveau A."/>
            <person name="Berard A."/>
            <person name="Deniot G."/>
            <person name="Guan M."/>
            <person name="Liu Z."/>
            <person name="Sun F."/>
            <person name="Lim Y.P."/>
            <person name="Lyons E."/>
            <person name="Town C.D."/>
            <person name="Bancroft I."/>
            <person name="Wang X."/>
            <person name="Meng J."/>
            <person name="Ma J."/>
            <person name="Pires J.C."/>
            <person name="King G.J."/>
            <person name="Brunel D."/>
            <person name="Delourme R."/>
            <person name="Renard M."/>
            <person name="Aury J.M."/>
            <person name="Adams K.L."/>
            <person name="Batley J."/>
            <person name="Snowdon R.J."/>
            <person name="Tost J."/>
            <person name="Edwards D."/>
            <person name="Zhou Y."/>
            <person name="Hua W."/>
            <person name="Sharpe A.G."/>
            <person name="Paterson A.H."/>
            <person name="Guan C."/>
            <person name="Wincker P."/>
        </authorList>
    </citation>
    <scope>NUCLEOTIDE SEQUENCE [LARGE SCALE GENOMIC DNA]</scope>
    <source>
        <strain evidence="5">cv. Darmor-bzh</strain>
    </source>
</reference>
<name>A0A078GS96_BRANA</name>
<accession>A0A078GS96</accession>
<proteinExistence type="predicted"/>
<evidence type="ECO:0000313" key="5">
    <source>
        <dbReference type="Proteomes" id="UP000028999"/>
    </source>
</evidence>
<dbReference type="InterPro" id="IPR023395">
    <property type="entry name" value="MCP_dom_sf"/>
</dbReference>
<comment type="subcellular location">
    <subcellularLocation>
        <location evidence="1">Membrane</location>
        <topology evidence="1">Multi-pass membrane protein</topology>
    </subcellularLocation>
</comment>
<dbReference type="Proteomes" id="UP000028999">
    <property type="component" value="Unassembled WGS sequence"/>
</dbReference>
<evidence type="ECO:0000256" key="2">
    <source>
        <dbReference type="ARBA" id="ARBA00022692"/>
    </source>
</evidence>
<keyword evidence="3" id="KW-0472">Membrane</keyword>
<organism evidence="4 5">
    <name type="scientific">Brassica napus</name>
    <name type="common">Rape</name>
    <dbReference type="NCBI Taxonomy" id="3708"/>
    <lineage>
        <taxon>Eukaryota</taxon>
        <taxon>Viridiplantae</taxon>
        <taxon>Streptophyta</taxon>
        <taxon>Embryophyta</taxon>
        <taxon>Tracheophyta</taxon>
        <taxon>Spermatophyta</taxon>
        <taxon>Magnoliopsida</taxon>
        <taxon>eudicotyledons</taxon>
        <taxon>Gunneridae</taxon>
        <taxon>Pentapetalae</taxon>
        <taxon>rosids</taxon>
        <taxon>malvids</taxon>
        <taxon>Brassicales</taxon>
        <taxon>Brassicaceae</taxon>
        <taxon>Brassiceae</taxon>
        <taxon>Brassica</taxon>
    </lineage>
</organism>
<sequence length="176" mass="20392">MVEEKMRIPLLKILYLLGLKKEEACVYIHIFPSCFKRFKKIACLQSCDDDVHVCLFPCNHVMRKKLVRLEMVRRSLRMRADIRIMKHLVTWPTSKVVLYVGSLEHIFKQEGMRGLYRGLSPTVMALLSKLGGLFHNMRITNSAGLLQPTLPLIILFGLSRLVFSHVAIQVINQWMI</sequence>
<keyword evidence="5" id="KW-1185">Reference proteome</keyword>
<dbReference type="SUPFAM" id="SSF103506">
    <property type="entry name" value="Mitochondrial carrier"/>
    <property type="match status" value="1"/>
</dbReference>
<evidence type="ECO:0000256" key="1">
    <source>
        <dbReference type="ARBA" id="ARBA00004141"/>
    </source>
</evidence>
<evidence type="ECO:0000256" key="3">
    <source>
        <dbReference type="ARBA" id="ARBA00023136"/>
    </source>
</evidence>
<gene>
    <name evidence="4" type="primary">BnaC04g51240D</name>
    <name evidence="4" type="ORF">GSBRNA2T00038141001</name>
</gene>
<dbReference type="GO" id="GO:0016020">
    <property type="term" value="C:membrane"/>
    <property type="evidence" value="ECO:0007669"/>
    <property type="project" value="UniProtKB-SubCell"/>
</dbReference>
<dbReference type="PaxDb" id="3708-A0A078GS96"/>
<dbReference type="Pfam" id="PF00153">
    <property type="entry name" value="Mito_carr"/>
    <property type="match status" value="1"/>
</dbReference>
<dbReference type="Gramene" id="CDY27483">
    <property type="protein sequence ID" value="CDY27483"/>
    <property type="gene ID" value="GSBRNA2T00038141001"/>
</dbReference>